<dbReference type="InterPro" id="IPR003545">
    <property type="entry name" value="Telomerase_RT"/>
</dbReference>
<keyword evidence="1" id="KW-0548">Nucleotidyltransferase</keyword>
<sequence length="117" mass="13688">MKMHHYLRQWGFDVKKSTAFLRSTISQMIRYTFATMRNKSSNRVAKSCGGRCEVQQDQVIWLGNHAFHTVFSRKPKIYGPLIKWLQVELSRPKGRRLRKSFRGIVKEGLSTLTLLAF</sequence>
<dbReference type="AlphaFoldDB" id="S8FJ15"/>
<evidence type="ECO:0000313" key="4">
    <source>
        <dbReference type="Proteomes" id="UP000015241"/>
    </source>
</evidence>
<reference evidence="3 4" key="1">
    <citation type="journal article" date="2012" name="Science">
        <title>The Paleozoic origin of enzymatic lignin decomposition reconstructed from 31 fungal genomes.</title>
        <authorList>
            <person name="Floudas D."/>
            <person name="Binder M."/>
            <person name="Riley R."/>
            <person name="Barry K."/>
            <person name="Blanchette R.A."/>
            <person name="Henrissat B."/>
            <person name="Martinez A.T."/>
            <person name="Otillar R."/>
            <person name="Spatafora J.W."/>
            <person name="Yadav J.S."/>
            <person name="Aerts A."/>
            <person name="Benoit I."/>
            <person name="Boyd A."/>
            <person name="Carlson A."/>
            <person name="Copeland A."/>
            <person name="Coutinho P.M."/>
            <person name="de Vries R.P."/>
            <person name="Ferreira P."/>
            <person name="Findley K."/>
            <person name="Foster B."/>
            <person name="Gaskell J."/>
            <person name="Glotzer D."/>
            <person name="Gorecki P."/>
            <person name="Heitman J."/>
            <person name="Hesse C."/>
            <person name="Hori C."/>
            <person name="Igarashi K."/>
            <person name="Jurgens J.A."/>
            <person name="Kallen N."/>
            <person name="Kersten P."/>
            <person name="Kohler A."/>
            <person name="Kuees U."/>
            <person name="Kumar T.K.A."/>
            <person name="Kuo A."/>
            <person name="LaButti K."/>
            <person name="Larrondo L.F."/>
            <person name="Lindquist E."/>
            <person name="Ling A."/>
            <person name="Lombard V."/>
            <person name="Lucas S."/>
            <person name="Lundell T."/>
            <person name="Martin R."/>
            <person name="McLaughlin D.J."/>
            <person name="Morgenstern I."/>
            <person name="Morin E."/>
            <person name="Murat C."/>
            <person name="Nagy L.G."/>
            <person name="Nolan M."/>
            <person name="Ohm R.A."/>
            <person name="Patyshakuliyeva A."/>
            <person name="Rokas A."/>
            <person name="Ruiz-Duenas F.J."/>
            <person name="Sabat G."/>
            <person name="Salamov A."/>
            <person name="Samejima M."/>
            <person name="Schmutz J."/>
            <person name="Slot J.C."/>
            <person name="St John F."/>
            <person name="Stenlid J."/>
            <person name="Sun H."/>
            <person name="Sun S."/>
            <person name="Syed K."/>
            <person name="Tsang A."/>
            <person name="Wiebenga A."/>
            <person name="Young D."/>
            <person name="Pisabarro A."/>
            <person name="Eastwood D.C."/>
            <person name="Martin F."/>
            <person name="Cullen D."/>
            <person name="Grigoriev I.V."/>
            <person name="Hibbett D.S."/>
        </authorList>
    </citation>
    <scope>NUCLEOTIDE SEQUENCE</scope>
    <source>
        <strain evidence="4">FP-58527</strain>
    </source>
</reference>
<dbReference type="GO" id="GO:0007004">
    <property type="term" value="P:telomere maintenance via telomerase"/>
    <property type="evidence" value="ECO:0007669"/>
    <property type="project" value="TreeGrafter"/>
</dbReference>
<evidence type="ECO:0000256" key="1">
    <source>
        <dbReference type="RuleBase" id="RU365061"/>
    </source>
</evidence>
<dbReference type="EMBL" id="KE504142">
    <property type="protein sequence ID" value="EPT01421.1"/>
    <property type="molecule type" value="Genomic_DNA"/>
</dbReference>
<dbReference type="PANTHER" id="PTHR12066:SF0">
    <property type="entry name" value="TELOMERASE REVERSE TRANSCRIPTASE"/>
    <property type="match status" value="1"/>
</dbReference>
<accession>S8FJ15</accession>
<comment type="similarity">
    <text evidence="1">Belongs to the reverse transcriptase family. Telomerase subfamily.</text>
</comment>
<dbReference type="OrthoDB" id="289721at2759"/>
<keyword evidence="1" id="KW-0460">Magnesium</keyword>
<dbReference type="InParanoid" id="S8FJ15"/>
<evidence type="ECO:0000259" key="2">
    <source>
        <dbReference type="Pfam" id="PF21399"/>
    </source>
</evidence>
<keyword evidence="1" id="KW-0808">Transferase</keyword>
<dbReference type="InterPro" id="IPR049139">
    <property type="entry name" value="TERT_C"/>
</dbReference>
<keyword evidence="1" id="KW-0479">Metal-binding</keyword>
<dbReference type="GO" id="GO:0000333">
    <property type="term" value="C:telomerase catalytic core complex"/>
    <property type="evidence" value="ECO:0007669"/>
    <property type="project" value="TreeGrafter"/>
</dbReference>
<evidence type="ECO:0000313" key="3">
    <source>
        <dbReference type="EMBL" id="EPT01421.1"/>
    </source>
</evidence>
<dbReference type="Pfam" id="PF21399">
    <property type="entry name" value="TERT_C"/>
    <property type="match status" value="1"/>
</dbReference>
<dbReference type="HOGENOM" id="CLU_145571_0_0_1"/>
<protein>
    <recommendedName>
        <fullName evidence="1">Telomerase reverse transcriptase</fullName>
        <ecNumber evidence="1">2.7.7.49</ecNumber>
    </recommendedName>
    <alternativeName>
        <fullName evidence="1">Telomerase catalytic subunit</fullName>
    </alternativeName>
</protein>
<comment type="subcellular location">
    <subcellularLocation>
        <location evidence="1">Nucleus</location>
    </subcellularLocation>
    <subcellularLocation>
        <location evidence="1">Chromosome</location>
        <location evidence="1">Telomere</location>
    </subcellularLocation>
</comment>
<organism evidence="3 4">
    <name type="scientific">Fomitopsis schrenkii</name>
    <name type="common">Brown rot fungus</name>
    <dbReference type="NCBI Taxonomy" id="2126942"/>
    <lineage>
        <taxon>Eukaryota</taxon>
        <taxon>Fungi</taxon>
        <taxon>Dikarya</taxon>
        <taxon>Basidiomycota</taxon>
        <taxon>Agaricomycotina</taxon>
        <taxon>Agaricomycetes</taxon>
        <taxon>Polyporales</taxon>
        <taxon>Fomitopsis</taxon>
    </lineage>
</organism>
<keyword evidence="1" id="KW-0158">Chromosome</keyword>
<gene>
    <name evidence="3" type="ORF">FOMPIDRAFT_1120360</name>
</gene>
<keyword evidence="1" id="KW-0539">Nucleus</keyword>
<keyword evidence="4" id="KW-1185">Reference proteome</keyword>
<dbReference type="GO" id="GO:0070034">
    <property type="term" value="F:telomerase RNA binding"/>
    <property type="evidence" value="ECO:0007669"/>
    <property type="project" value="TreeGrafter"/>
</dbReference>
<dbReference type="GO" id="GO:0003720">
    <property type="term" value="F:telomerase activity"/>
    <property type="evidence" value="ECO:0007669"/>
    <property type="project" value="InterPro"/>
</dbReference>
<feature type="domain" description="Telomerase reverse transcriptase C-terminal extension" evidence="2">
    <location>
        <begin position="2"/>
        <end position="85"/>
    </location>
</feature>
<comment type="catalytic activity">
    <reaction evidence="1">
        <text>DNA(n) + a 2'-deoxyribonucleoside 5'-triphosphate = DNA(n+1) + diphosphate</text>
        <dbReference type="Rhea" id="RHEA:22508"/>
        <dbReference type="Rhea" id="RHEA-COMP:17339"/>
        <dbReference type="Rhea" id="RHEA-COMP:17340"/>
        <dbReference type="ChEBI" id="CHEBI:33019"/>
        <dbReference type="ChEBI" id="CHEBI:61560"/>
        <dbReference type="ChEBI" id="CHEBI:173112"/>
        <dbReference type="EC" id="2.7.7.49"/>
    </reaction>
</comment>
<proteinExistence type="inferred from homology"/>
<keyword evidence="1" id="KW-0695">RNA-directed DNA polymerase</keyword>
<dbReference type="STRING" id="743788.S8FJ15"/>
<dbReference type="GO" id="GO:0042162">
    <property type="term" value="F:telomeric DNA binding"/>
    <property type="evidence" value="ECO:0007669"/>
    <property type="project" value="TreeGrafter"/>
</dbReference>
<dbReference type="GO" id="GO:0000781">
    <property type="term" value="C:chromosome, telomeric region"/>
    <property type="evidence" value="ECO:0007669"/>
    <property type="project" value="UniProtKB-SubCell"/>
</dbReference>
<dbReference type="Proteomes" id="UP000015241">
    <property type="component" value="Unassembled WGS sequence"/>
</dbReference>
<keyword evidence="1" id="KW-0779">Telomere</keyword>
<dbReference type="EC" id="2.7.7.49" evidence="1"/>
<dbReference type="GO" id="GO:0046872">
    <property type="term" value="F:metal ion binding"/>
    <property type="evidence" value="ECO:0007669"/>
    <property type="project" value="UniProtKB-KW"/>
</dbReference>
<dbReference type="Gene3D" id="1.10.357.90">
    <property type="match status" value="1"/>
</dbReference>
<comment type="function">
    <text evidence="1">Telomerase is a ribonucleoprotein enzyme essential for the replication of chromosome termini in most eukaryotes. It elongates telomeres. It is a reverse transcriptase that adds simple sequence repeats to chromosome ends by copying a template sequence within the RNA component of the enzyme.</text>
</comment>
<dbReference type="PANTHER" id="PTHR12066">
    <property type="entry name" value="TELOMERASE REVERSE TRANSCRIPTASE"/>
    <property type="match status" value="1"/>
</dbReference>
<name>S8FJ15_FOMSC</name>